<keyword evidence="2" id="KW-0732">Signal</keyword>
<feature type="region of interest" description="Disordered" evidence="1">
    <location>
        <begin position="61"/>
        <end position="94"/>
    </location>
</feature>
<sequence length="94" mass="10218">MSLLPMKWWRQHLSSTMLSLPTMAATPASQQPSSQQSTWMEAFTQAFDSICTSCLAQQAQSSPASPLELPSDRASTLQRGKLRNPAAAYLGSES</sequence>
<evidence type="ECO:0000256" key="2">
    <source>
        <dbReference type="SAM" id="SignalP"/>
    </source>
</evidence>
<keyword evidence="4" id="KW-1185">Reference proteome</keyword>
<dbReference type="Proteomes" id="UP001295444">
    <property type="component" value="Chromosome 07"/>
</dbReference>
<evidence type="ECO:0000313" key="4">
    <source>
        <dbReference type="Proteomes" id="UP001295444"/>
    </source>
</evidence>
<evidence type="ECO:0000313" key="3">
    <source>
        <dbReference type="EMBL" id="CAH2305759.1"/>
    </source>
</evidence>
<dbReference type="AlphaFoldDB" id="A0AAD1SRI9"/>
<feature type="signal peptide" evidence="2">
    <location>
        <begin position="1"/>
        <end position="24"/>
    </location>
</feature>
<accession>A0AAD1SRI9</accession>
<name>A0AAD1SRI9_PELCU</name>
<reference evidence="3" key="1">
    <citation type="submission" date="2022-03" db="EMBL/GenBank/DDBJ databases">
        <authorList>
            <person name="Alioto T."/>
            <person name="Alioto T."/>
            <person name="Gomez Garrido J."/>
        </authorList>
    </citation>
    <scope>NUCLEOTIDE SEQUENCE</scope>
</reference>
<protein>
    <recommendedName>
        <fullName evidence="5">Secreted protein</fullName>
    </recommendedName>
</protein>
<proteinExistence type="predicted"/>
<feature type="chain" id="PRO_5042008962" description="Secreted protein" evidence="2">
    <location>
        <begin position="25"/>
        <end position="94"/>
    </location>
</feature>
<evidence type="ECO:0000256" key="1">
    <source>
        <dbReference type="SAM" id="MobiDB-lite"/>
    </source>
</evidence>
<gene>
    <name evidence="3" type="ORF">PECUL_23A032035</name>
</gene>
<organism evidence="3 4">
    <name type="scientific">Pelobates cultripes</name>
    <name type="common">Western spadefoot toad</name>
    <dbReference type="NCBI Taxonomy" id="61616"/>
    <lineage>
        <taxon>Eukaryota</taxon>
        <taxon>Metazoa</taxon>
        <taxon>Chordata</taxon>
        <taxon>Craniata</taxon>
        <taxon>Vertebrata</taxon>
        <taxon>Euteleostomi</taxon>
        <taxon>Amphibia</taxon>
        <taxon>Batrachia</taxon>
        <taxon>Anura</taxon>
        <taxon>Pelobatoidea</taxon>
        <taxon>Pelobatidae</taxon>
        <taxon>Pelobates</taxon>
    </lineage>
</organism>
<evidence type="ECO:0008006" key="5">
    <source>
        <dbReference type="Google" id="ProtNLM"/>
    </source>
</evidence>
<dbReference type="EMBL" id="OW240918">
    <property type="protein sequence ID" value="CAH2305759.1"/>
    <property type="molecule type" value="Genomic_DNA"/>
</dbReference>